<sequence length="79" mass="7888">MCGEGLGSLEASVARKGPVCGCAGQGCFSWVGVVSVWRGTATTAPAPACTVFGFTLASTDLGPAITRLRDVLADLIATA</sequence>
<reference evidence="1 2" key="1">
    <citation type="submission" date="2023-07" db="EMBL/GenBank/DDBJ databases">
        <title>Comparative genomics of wheat-associated soil bacteria to identify genetic determinants of phenazine resistance.</title>
        <authorList>
            <person name="Mouncey N."/>
        </authorList>
    </citation>
    <scope>NUCLEOTIDE SEQUENCE [LARGE SCALE GENOMIC DNA]</scope>
    <source>
        <strain evidence="1 2">W4I19-2</strain>
    </source>
</reference>
<protein>
    <submittedName>
        <fullName evidence="1">Uncharacterized protein</fullName>
    </submittedName>
</protein>
<evidence type="ECO:0000313" key="2">
    <source>
        <dbReference type="Proteomes" id="UP001243364"/>
    </source>
</evidence>
<comment type="caution">
    <text evidence="1">The sequence shown here is derived from an EMBL/GenBank/DDBJ whole genome shotgun (WGS) entry which is preliminary data.</text>
</comment>
<proteinExistence type="predicted"/>
<gene>
    <name evidence="1" type="ORF">QFZ56_007683</name>
</gene>
<dbReference type="Proteomes" id="UP001243364">
    <property type="component" value="Unassembled WGS sequence"/>
</dbReference>
<name>A0ABU0QDI7_STRAH</name>
<organism evidence="1 2">
    <name type="scientific">Streptomyces achromogenes</name>
    <dbReference type="NCBI Taxonomy" id="67255"/>
    <lineage>
        <taxon>Bacteria</taxon>
        <taxon>Bacillati</taxon>
        <taxon>Actinomycetota</taxon>
        <taxon>Actinomycetes</taxon>
        <taxon>Kitasatosporales</taxon>
        <taxon>Streptomycetaceae</taxon>
        <taxon>Streptomyces</taxon>
    </lineage>
</organism>
<evidence type="ECO:0000313" key="1">
    <source>
        <dbReference type="EMBL" id="MDQ0688720.1"/>
    </source>
</evidence>
<keyword evidence="2" id="KW-1185">Reference proteome</keyword>
<accession>A0ABU0QDI7</accession>
<dbReference type="EMBL" id="JAUSYA010000001">
    <property type="protein sequence ID" value="MDQ0688720.1"/>
    <property type="molecule type" value="Genomic_DNA"/>
</dbReference>